<sequence length="125" mass="13771">MELPAKRRAERKESKIQNSKLKQFGVTSKSSQRISRAPLIDEWAVKGTKPSNGGVFGAQQDGTPVGTPNGNCRCSATTNALSCNPRALIGAICIDPKKTCQTPQYVKVLLLITWKYLFYEKQLLS</sequence>
<reference evidence="2" key="1">
    <citation type="submission" date="2022-10" db="EMBL/GenBank/DDBJ databases">
        <title>Puccinia triticina Genome sequencing and assembly.</title>
        <authorList>
            <person name="Li C."/>
        </authorList>
    </citation>
    <scope>NUCLEOTIDE SEQUENCE</scope>
    <source>
        <strain evidence="2">Pt15</strain>
    </source>
</reference>
<dbReference type="EMBL" id="CP110435">
    <property type="protein sequence ID" value="WAQ91829.1"/>
    <property type="molecule type" value="Genomic_DNA"/>
</dbReference>
<keyword evidence="3" id="KW-1185">Reference proteome</keyword>
<gene>
    <name evidence="2" type="ORF">PtA15_15A221</name>
</gene>
<protein>
    <submittedName>
        <fullName evidence="2">Uncharacterized protein</fullName>
    </submittedName>
</protein>
<organism evidence="2 3">
    <name type="scientific">Puccinia triticina</name>
    <dbReference type="NCBI Taxonomy" id="208348"/>
    <lineage>
        <taxon>Eukaryota</taxon>
        <taxon>Fungi</taxon>
        <taxon>Dikarya</taxon>
        <taxon>Basidiomycota</taxon>
        <taxon>Pucciniomycotina</taxon>
        <taxon>Pucciniomycetes</taxon>
        <taxon>Pucciniales</taxon>
        <taxon>Pucciniaceae</taxon>
        <taxon>Puccinia</taxon>
    </lineage>
</organism>
<evidence type="ECO:0000313" key="2">
    <source>
        <dbReference type="EMBL" id="WAQ91829.1"/>
    </source>
</evidence>
<dbReference type="RefSeq" id="XP_053027384.1">
    <property type="nucleotide sequence ID" value="XM_053163406.1"/>
</dbReference>
<feature type="compositionally biased region" description="Basic and acidic residues" evidence="1">
    <location>
        <begin position="1"/>
        <end position="15"/>
    </location>
</feature>
<feature type="region of interest" description="Disordered" evidence="1">
    <location>
        <begin position="1"/>
        <end position="23"/>
    </location>
</feature>
<evidence type="ECO:0000313" key="3">
    <source>
        <dbReference type="Proteomes" id="UP001164743"/>
    </source>
</evidence>
<dbReference type="Proteomes" id="UP001164743">
    <property type="component" value="Chromosome 15A"/>
</dbReference>
<name>A0ABY7D2I8_9BASI</name>
<dbReference type="GeneID" id="77804301"/>
<evidence type="ECO:0000256" key="1">
    <source>
        <dbReference type="SAM" id="MobiDB-lite"/>
    </source>
</evidence>
<accession>A0ABY7D2I8</accession>
<proteinExistence type="predicted"/>